<keyword evidence="2" id="KW-0695">RNA-directed DNA polymerase</keyword>
<evidence type="ECO:0000259" key="1">
    <source>
        <dbReference type="PROSITE" id="PS50878"/>
    </source>
</evidence>
<dbReference type="EMBL" id="BQNB010012734">
    <property type="protein sequence ID" value="GJT07251.1"/>
    <property type="molecule type" value="Genomic_DNA"/>
</dbReference>
<evidence type="ECO:0000313" key="3">
    <source>
        <dbReference type="Proteomes" id="UP001151760"/>
    </source>
</evidence>
<gene>
    <name evidence="2" type="ORF">Tco_0841713</name>
</gene>
<name>A0ABQ5AX55_9ASTR</name>
<keyword evidence="3" id="KW-1185">Reference proteome</keyword>
<organism evidence="2 3">
    <name type="scientific">Tanacetum coccineum</name>
    <dbReference type="NCBI Taxonomy" id="301880"/>
    <lineage>
        <taxon>Eukaryota</taxon>
        <taxon>Viridiplantae</taxon>
        <taxon>Streptophyta</taxon>
        <taxon>Embryophyta</taxon>
        <taxon>Tracheophyta</taxon>
        <taxon>Spermatophyta</taxon>
        <taxon>Magnoliopsida</taxon>
        <taxon>eudicotyledons</taxon>
        <taxon>Gunneridae</taxon>
        <taxon>Pentapetalae</taxon>
        <taxon>asterids</taxon>
        <taxon>campanulids</taxon>
        <taxon>Asterales</taxon>
        <taxon>Asteraceae</taxon>
        <taxon>Asteroideae</taxon>
        <taxon>Anthemideae</taxon>
        <taxon>Anthemidinae</taxon>
        <taxon>Tanacetum</taxon>
    </lineage>
</organism>
<dbReference type="PANTHER" id="PTHR46890">
    <property type="entry name" value="NON-LTR RETROLELEMENT REVERSE TRANSCRIPTASE-LIKE PROTEIN-RELATED"/>
    <property type="match status" value="1"/>
</dbReference>
<sequence>MEGGDALLASVKEETAKSSVKVKKAFKDHYEARFNKPTKARLKLSFSFPNRLSTDQVVDLERYVSHDEIRLAVWDCGVNKSPGPDGFTFEFFRKFWKVIGPDFCEAVEHFFKQGSFSKGCNSSFIALIPKVLDAKFVNDYRPISLIGCIYKVVTKILASRLAMVIAGLVSNTQSAFVAGRQILDGPFILNEVLDWCKRKKKKALFFKVDFAKAYDSVRWDFLLDVLEAFGFGSTWCTWIRGISDFAKASLLVNGSPSDEFHIHRGLKQGDPLSPFLFILVMEALHLSVCKAVDEDVCSSGENKFHKLLGIRCLLGRRRGSWVSSFFAIIERSSYSGFGVSFREMILCGFCVIQAVHGVRLFLIQFVMVSLLEFDFDGSQSCFKSSGFDFGSIAIIRYRGMVNLLVLGKRLGLGIFPCCDVVVAFVCP</sequence>
<keyword evidence="2" id="KW-0548">Nucleotidyltransferase</keyword>
<comment type="caution">
    <text evidence="2">The sequence shown here is derived from an EMBL/GenBank/DDBJ whole genome shotgun (WGS) entry which is preliminary data.</text>
</comment>
<dbReference type="Proteomes" id="UP001151760">
    <property type="component" value="Unassembled WGS sequence"/>
</dbReference>
<reference evidence="2" key="1">
    <citation type="journal article" date="2022" name="Int. J. Mol. Sci.">
        <title>Draft Genome of Tanacetum Coccineum: Genomic Comparison of Closely Related Tanacetum-Family Plants.</title>
        <authorList>
            <person name="Yamashiro T."/>
            <person name="Shiraishi A."/>
            <person name="Nakayama K."/>
            <person name="Satake H."/>
        </authorList>
    </citation>
    <scope>NUCLEOTIDE SEQUENCE</scope>
</reference>
<keyword evidence="2" id="KW-0808">Transferase</keyword>
<dbReference type="PROSITE" id="PS50878">
    <property type="entry name" value="RT_POL"/>
    <property type="match status" value="1"/>
</dbReference>
<proteinExistence type="predicted"/>
<evidence type="ECO:0000313" key="2">
    <source>
        <dbReference type="EMBL" id="GJT07251.1"/>
    </source>
</evidence>
<dbReference type="InterPro" id="IPR043502">
    <property type="entry name" value="DNA/RNA_pol_sf"/>
</dbReference>
<dbReference type="Pfam" id="PF00078">
    <property type="entry name" value="RVT_1"/>
    <property type="match status" value="1"/>
</dbReference>
<accession>A0ABQ5AX55</accession>
<feature type="domain" description="Reverse transcriptase" evidence="1">
    <location>
        <begin position="109"/>
        <end position="370"/>
    </location>
</feature>
<reference evidence="2" key="2">
    <citation type="submission" date="2022-01" db="EMBL/GenBank/DDBJ databases">
        <authorList>
            <person name="Yamashiro T."/>
            <person name="Shiraishi A."/>
            <person name="Satake H."/>
            <person name="Nakayama K."/>
        </authorList>
    </citation>
    <scope>NUCLEOTIDE SEQUENCE</scope>
</reference>
<dbReference type="PANTHER" id="PTHR46890:SF50">
    <property type="entry name" value="RNA-DIRECTED DNA POLYMERASE, EUKARYOTA, REVERSE TRANSCRIPTASE ZINC-BINDING DOMAIN PROTEIN-RELATED"/>
    <property type="match status" value="1"/>
</dbReference>
<protein>
    <submittedName>
        <fullName evidence="2">RNA-directed DNA polymerase, eukaryota</fullName>
    </submittedName>
</protein>
<dbReference type="CDD" id="cd01650">
    <property type="entry name" value="RT_nLTR_like"/>
    <property type="match status" value="1"/>
</dbReference>
<dbReference type="InterPro" id="IPR000477">
    <property type="entry name" value="RT_dom"/>
</dbReference>
<dbReference type="GO" id="GO:0003964">
    <property type="term" value="F:RNA-directed DNA polymerase activity"/>
    <property type="evidence" value="ECO:0007669"/>
    <property type="project" value="UniProtKB-KW"/>
</dbReference>
<dbReference type="InterPro" id="IPR052343">
    <property type="entry name" value="Retrotransposon-Effector_Assoc"/>
</dbReference>
<dbReference type="SUPFAM" id="SSF56672">
    <property type="entry name" value="DNA/RNA polymerases"/>
    <property type="match status" value="1"/>
</dbReference>